<evidence type="ECO:0000313" key="1">
    <source>
        <dbReference type="EMBL" id="GMH60484.1"/>
    </source>
</evidence>
<sequence length="112" mass="12319">SKKYFEEFDHGDEEKERMLEVMANMKKKCAFVSAAYLPPKHAKVAGFVMVNISISAKLTEDAKTNRDLIGNVDDLRQKAQAAAELHDQARSLATLAAFVPAPTPQAAIQNDT</sequence>
<accession>A0A9W7DXU4</accession>
<dbReference type="Proteomes" id="UP001165082">
    <property type="component" value="Unassembled WGS sequence"/>
</dbReference>
<proteinExistence type="predicted"/>
<feature type="non-terminal residue" evidence="1">
    <location>
        <position position="1"/>
    </location>
</feature>
<dbReference type="EMBL" id="BRXZ01003719">
    <property type="protein sequence ID" value="GMH60484.1"/>
    <property type="molecule type" value="Genomic_DNA"/>
</dbReference>
<dbReference type="AlphaFoldDB" id="A0A9W7DXU4"/>
<comment type="caution">
    <text evidence="1">The sequence shown here is derived from an EMBL/GenBank/DDBJ whole genome shotgun (WGS) entry which is preliminary data.</text>
</comment>
<evidence type="ECO:0000313" key="2">
    <source>
        <dbReference type="Proteomes" id="UP001165082"/>
    </source>
</evidence>
<name>A0A9W7DXU4_9STRA</name>
<protein>
    <submittedName>
        <fullName evidence="1">Uncharacterized protein</fullName>
    </submittedName>
</protein>
<gene>
    <name evidence="1" type="ORF">TrRE_jg9350</name>
</gene>
<keyword evidence="2" id="KW-1185">Reference proteome</keyword>
<reference evidence="1" key="1">
    <citation type="submission" date="2022-07" db="EMBL/GenBank/DDBJ databases">
        <title>Genome analysis of Parmales, a sister group of diatoms, reveals the evolutionary specialization of diatoms from phago-mixotrophs to photoautotrophs.</title>
        <authorList>
            <person name="Ban H."/>
            <person name="Sato S."/>
            <person name="Yoshikawa S."/>
            <person name="Kazumasa Y."/>
            <person name="Nakamura Y."/>
            <person name="Ichinomiya M."/>
            <person name="Saitoh K."/>
            <person name="Sato N."/>
            <person name="Blanc-Mathieu R."/>
            <person name="Endo H."/>
            <person name="Kuwata A."/>
            <person name="Ogata H."/>
        </authorList>
    </citation>
    <scope>NUCLEOTIDE SEQUENCE</scope>
</reference>
<organism evidence="1 2">
    <name type="scientific">Triparma retinervis</name>
    <dbReference type="NCBI Taxonomy" id="2557542"/>
    <lineage>
        <taxon>Eukaryota</taxon>
        <taxon>Sar</taxon>
        <taxon>Stramenopiles</taxon>
        <taxon>Ochrophyta</taxon>
        <taxon>Bolidophyceae</taxon>
        <taxon>Parmales</taxon>
        <taxon>Triparmaceae</taxon>
        <taxon>Triparma</taxon>
    </lineage>
</organism>